<evidence type="ECO:0000313" key="2">
    <source>
        <dbReference type="EMBL" id="PNJ75795.1"/>
    </source>
</evidence>
<dbReference type="GO" id="GO:0004842">
    <property type="term" value="F:ubiquitin-protein transferase activity"/>
    <property type="evidence" value="ECO:0007669"/>
    <property type="project" value="TreeGrafter"/>
</dbReference>
<feature type="compositionally biased region" description="Polar residues" evidence="1">
    <location>
        <begin position="37"/>
        <end position="59"/>
    </location>
</feature>
<gene>
    <name evidence="2" type="ORF">CR201_G0006064</name>
</gene>
<feature type="region of interest" description="Disordered" evidence="1">
    <location>
        <begin position="1"/>
        <end position="84"/>
    </location>
</feature>
<name>A0A2J8X183_PONAB</name>
<organism evidence="2">
    <name type="scientific">Pongo abelii</name>
    <name type="common">Sumatran orangutan</name>
    <name type="synonym">Pongo pygmaeus abelii</name>
    <dbReference type="NCBI Taxonomy" id="9601"/>
    <lineage>
        <taxon>Eukaryota</taxon>
        <taxon>Metazoa</taxon>
        <taxon>Chordata</taxon>
        <taxon>Craniata</taxon>
        <taxon>Vertebrata</taxon>
        <taxon>Euteleostomi</taxon>
        <taxon>Mammalia</taxon>
        <taxon>Eutheria</taxon>
        <taxon>Euarchontoglires</taxon>
        <taxon>Primates</taxon>
        <taxon>Haplorrhini</taxon>
        <taxon>Catarrhini</taxon>
        <taxon>Hominidae</taxon>
        <taxon>Pongo</taxon>
    </lineage>
</organism>
<dbReference type="PANTHER" id="PTHR15727">
    <property type="entry name" value="RING FINGER PROTEIN 214"/>
    <property type="match status" value="1"/>
</dbReference>
<feature type="region of interest" description="Disordered" evidence="1">
    <location>
        <begin position="102"/>
        <end position="147"/>
    </location>
</feature>
<feature type="non-terminal residue" evidence="2">
    <location>
        <position position="147"/>
    </location>
</feature>
<feature type="compositionally biased region" description="Basic and acidic residues" evidence="1">
    <location>
        <begin position="60"/>
        <end position="71"/>
    </location>
</feature>
<proteinExistence type="predicted"/>
<protein>
    <submittedName>
        <fullName evidence="2">RNF214 isoform 10</fullName>
    </submittedName>
</protein>
<sequence>MAASEVAGVVANVPSPPESSSLCASKSDEGLPDGLSTKDSAQKQKNSPLSSVSSQTITKESNRNVHLEHSEQNPGSSAGDTSAAHQVVLGENLIATALCLSGSGSQSDLKDVASTAGEEGDASLRESLHPVTRSLKAGCHTKQLASG</sequence>
<dbReference type="EMBL" id="NDHI03003374">
    <property type="protein sequence ID" value="PNJ75795.1"/>
    <property type="molecule type" value="Genomic_DNA"/>
</dbReference>
<dbReference type="AlphaFoldDB" id="A0A2J8X183"/>
<accession>A0A2J8X183</accession>
<evidence type="ECO:0000256" key="1">
    <source>
        <dbReference type="SAM" id="MobiDB-lite"/>
    </source>
</evidence>
<dbReference type="PANTHER" id="PTHR15727:SF3">
    <property type="entry name" value="RING FINGER PROTEIN 214"/>
    <property type="match status" value="1"/>
</dbReference>
<comment type="caution">
    <text evidence="2">The sequence shown here is derived from an EMBL/GenBank/DDBJ whole genome shotgun (WGS) entry which is preliminary data.</text>
</comment>
<feature type="compositionally biased region" description="Polar residues" evidence="1">
    <location>
        <begin position="72"/>
        <end position="84"/>
    </location>
</feature>
<reference evidence="2" key="1">
    <citation type="submission" date="2017-12" db="EMBL/GenBank/DDBJ databases">
        <title>High-resolution comparative analysis of great ape genomes.</title>
        <authorList>
            <person name="Pollen A."/>
            <person name="Hastie A."/>
            <person name="Hormozdiari F."/>
            <person name="Dougherty M."/>
            <person name="Liu R."/>
            <person name="Chaisson M."/>
            <person name="Hoppe E."/>
            <person name="Hill C."/>
            <person name="Pang A."/>
            <person name="Hillier L."/>
            <person name="Baker C."/>
            <person name="Armstrong J."/>
            <person name="Shendure J."/>
            <person name="Paten B."/>
            <person name="Wilson R."/>
            <person name="Chao H."/>
            <person name="Schneider V."/>
            <person name="Ventura M."/>
            <person name="Kronenberg Z."/>
            <person name="Murali S."/>
            <person name="Gordon D."/>
            <person name="Cantsilieris S."/>
            <person name="Munson K."/>
            <person name="Nelson B."/>
            <person name="Raja A."/>
            <person name="Underwood J."/>
            <person name="Diekhans M."/>
            <person name="Fiddes I."/>
            <person name="Haussler D."/>
            <person name="Eichler E."/>
        </authorList>
    </citation>
    <scope>NUCLEOTIDE SEQUENCE [LARGE SCALE GENOMIC DNA]</scope>
    <source>
        <strain evidence="2">Susie</strain>
    </source>
</reference>